<feature type="domain" description="UspA" evidence="4">
    <location>
        <begin position="11"/>
        <end position="148"/>
    </location>
</feature>
<evidence type="ECO:0000256" key="2">
    <source>
        <dbReference type="ARBA" id="ARBA00022741"/>
    </source>
</evidence>
<dbReference type="SUPFAM" id="SSF52402">
    <property type="entry name" value="Adenine nucleotide alpha hydrolases-like"/>
    <property type="match status" value="2"/>
</dbReference>
<protein>
    <submittedName>
        <fullName evidence="5">Universal stress protein</fullName>
    </submittedName>
</protein>
<dbReference type="PANTHER" id="PTHR46268:SF27">
    <property type="entry name" value="UNIVERSAL STRESS PROTEIN RV2623"/>
    <property type="match status" value="1"/>
</dbReference>
<dbReference type="PRINTS" id="PR01438">
    <property type="entry name" value="UNVRSLSTRESS"/>
</dbReference>
<keyword evidence="3" id="KW-0067">ATP-binding</keyword>
<evidence type="ECO:0000256" key="1">
    <source>
        <dbReference type="ARBA" id="ARBA00008791"/>
    </source>
</evidence>
<keyword evidence="2" id="KW-0547">Nucleotide-binding</keyword>
<dbReference type="PANTHER" id="PTHR46268">
    <property type="entry name" value="STRESS RESPONSE PROTEIN NHAX"/>
    <property type="match status" value="1"/>
</dbReference>
<dbReference type="EMBL" id="OX365700">
    <property type="protein sequence ID" value="CAI4033849.1"/>
    <property type="molecule type" value="Genomic_DNA"/>
</dbReference>
<keyword evidence="6" id="KW-1185">Reference proteome</keyword>
<evidence type="ECO:0000313" key="5">
    <source>
        <dbReference type="EMBL" id="CAI4033849.1"/>
    </source>
</evidence>
<sequence length="315" mass="33788">MSVGATGSAVSKILLATDGSASAKEAESFALMMAAAYDARLDALSVLEFEPGRDLEYDVNRRYLEDRRREIREQGAALIQRAEAAGVKIERHESVGIPSREIIALAERSRHDLVVVGTHGRTGFEHVLIGSTAERVVRGAPCPVATVRGSRAAGREPSAARTTETGNGLRALLVAVDFSDCGRSAVEYAVQLADRFGSEVTLLHVAEPVAYGLDFTLGHALTGQAFRKQCEESMAQLAGLFSGRGLSARHEVRSGIPGDVIRLVAQERGSDAIVMGTHGRRGWSQLRFGSVAEAVIRYADCPVFTVRSPKFKPAT</sequence>
<comment type="similarity">
    <text evidence="1">Belongs to the universal stress protein A family.</text>
</comment>
<dbReference type="InterPro" id="IPR006015">
    <property type="entry name" value="Universal_stress_UspA"/>
</dbReference>
<reference evidence="5" key="1">
    <citation type="submission" date="2022-10" db="EMBL/GenBank/DDBJ databases">
        <authorList>
            <person name="Koch H."/>
        </authorList>
    </citation>
    <scope>NUCLEOTIDE SEQUENCE</scope>
    <source>
        <strain evidence="5">DNF</strain>
    </source>
</reference>
<dbReference type="Pfam" id="PF00582">
    <property type="entry name" value="Usp"/>
    <property type="match status" value="2"/>
</dbReference>
<gene>
    <name evidence="5" type="ORF">DNFV4_04291</name>
</gene>
<dbReference type="InterPro" id="IPR006016">
    <property type="entry name" value="UspA"/>
</dbReference>
<dbReference type="RefSeq" id="WP_289271275.1">
    <property type="nucleotide sequence ID" value="NZ_OX365700.1"/>
</dbReference>
<evidence type="ECO:0000259" key="4">
    <source>
        <dbReference type="Pfam" id="PF00582"/>
    </source>
</evidence>
<feature type="domain" description="UspA" evidence="4">
    <location>
        <begin position="170"/>
        <end position="307"/>
    </location>
</feature>
<name>A0AA86N399_9BACT</name>
<proteinExistence type="inferred from homology"/>
<dbReference type="KEGG" id="nti:DNFV4_04291"/>
<organism evidence="5 6">
    <name type="scientific">Nitrospira tepida</name>
    <dbReference type="NCBI Taxonomy" id="2973512"/>
    <lineage>
        <taxon>Bacteria</taxon>
        <taxon>Pseudomonadati</taxon>
        <taxon>Nitrospirota</taxon>
        <taxon>Nitrospiria</taxon>
        <taxon>Nitrospirales</taxon>
        <taxon>Nitrospiraceae</taxon>
        <taxon>Nitrospira</taxon>
    </lineage>
</organism>
<dbReference type="Gene3D" id="3.40.50.620">
    <property type="entry name" value="HUPs"/>
    <property type="match status" value="2"/>
</dbReference>
<dbReference type="GO" id="GO:0005524">
    <property type="term" value="F:ATP binding"/>
    <property type="evidence" value="ECO:0007669"/>
    <property type="project" value="UniProtKB-KW"/>
</dbReference>
<accession>A0AA86N399</accession>
<dbReference type="AlphaFoldDB" id="A0AA86N399"/>
<dbReference type="CDD" id="cd00293">
    <property type="entry name" value="USP-like"/>
    <property type="match status" value="2"/>
</dbReference>
<dbReference type="Proteomes" id="UP001179121">
    <property type="component" value="Chromosome"/>
</dbReference>
<dbReference type="InterPro" id="IPR014729">
    <property type="entry name" value="Rossmann-like_a/b/a_fold"/>
</dbReference>
<evidence type="ECO:0000313" key="6">
    <source>
        <dbReference type="Proteomes" id="UP001179121"/>
    </source>
</evidence>
<evidence type="ECO:0000256" key="3">
    <source>
        <dbReference type="ARBA" id="ARBA00022840"/>
    </source>
</evidence>